<feature type="domain" description="Fibronectin type-III" evidence="1">
    <location>
        <begin position="267"/>
        <end position="358"/>
    </location>
</feature>
<dbReference type="Gene3D" id="2.60.40.10">
    <property type="entry name" value="Immunoglobulins"/>
    <property type="match status" value="2"/>
</dbReference>
<gene>
    <name evidence="2" type="ORF">TH606_10605</name>
</gene>
<name>A0A177E5I9_9BACT</name>
<dbReference type="Proteomes" id="UP000076964">
    <property type="component" value="Unassembled WGS sequence"/>
</dbReference>
<accession>A0A177E5I9</accession>
<protein>
    <recommendedName>
        <fullName evidence="1">Fibronectin type-III domain-containing protein</fullName>
    </recommendedName>
</protein>
<dbReference type="EMBL" id="LSFI01000072">
    <property type="protein sequence ID" value="OAG26761.1"/>
    <property type="molecule type" value="Genomic_DNA"/>
</dbReference>
<dbReference type="SUPFAM" id="SSF49265">
    <property type="entry name" value="Fibronectin type III"/>
    <property type="match status" value="1"/>
</dbReference>
<keyword evidence="3" id="KW-1185">Reference proteome</keyword>
<dbReference type="AlphaFoldDB" id="A0A177E5I9"/>
<evidence type="ECO:0000259" key="1">
    <source>
        <dbReference type="PROSITE" id="PS50853"/>
    </source>
</evidence>
<dbReference type="InterPro" id="IPR036116">
    <property type="entry name" value="FN3_sf"/>
</dbReference>
<dbReference type="InterPro" id="IPR003961">
    <property type="entry name" value="FN3_dom"/>
</dbReference>
<dbReference type="CDD" id="cd00063">
    <property type="entry name" value="FN3"/>
    <property type="match status" value="1"/>
</dbReference>
<dbReference type="STRING" id="1795632.TH606_10605"/>
<comment type="caution">
    <text evidence="2">The sequence shown here is derived from an EMBL/GenBank/DDBJ whole genome shotgun (WGS) entry which is preliminary data.</text>
</comment>
<reference evidence="2 3" key="1">
    <citation type="submission" date="2016-02" db="EMBL/GenBank/DDBJ databases">
        <title>Draft genome sequence of Thermodesulfatator sp. S606.</title>
        <authorList>
            <person name="Lai Q."/>
            <person name="Cao J."/>
            <person name="Dupont S."/>
            <person name="Shao Z."/>
            <person name="Jebbar M."/>
            <person name="Alain K."/>
        </authorList>
    </citation>
    <scope>NUCLEOTIDE SEQUENCE [LARGE SCALE GENOMIC DNA]</scope>
    <source>
        <strain evidence="2 3">S606</strain>
    </source>
</reference>
<dbReference type="SMART" id="SM00060">
    <property type="entry name" value="FN3"/>
    <property type="match status" value="3"/>
</dbReference>
<dbReference type="InterPro" id="IPR013783">
    <property type="entry name" value="Ig-like_fold"/>
</dbReference>
<sequence length="625" mass="71007">MTSKITYILLLILIVLCWKGVAVSSDKKLAVVPSSSALVLRWPLLDDVPLSEMEVEIFRRSQNTGWEKIATIKPSLEKLHSLLSSDPGLYKFLEKGGIPEKANADDYNFVLALFYIRTLADTELARAAAIFYEDSQVERSKYYQYKIVYLKEKKPVKKLVSNEVSLKYYRKPPELPVKASQEGNTVIINWPNAKIYKLYFIYRNNQNLTPYGYYVSPKNEGCLFKDQETLEEGKVYTYQVKGLTLTGERVSFKPVSIKIVDQEPPLAPDGLSFQKISPGKIKLSWKPVKAKDLSGYRVWRASSLEGPFQPLATLRSQQTSYLDKNLAPGVYYYAVSSMDYNDNESPRSYPLMVPVPDEIPPAKVKGLKASVEPGLVHLRWRSSPEKDLAGYRVYRRFGPQGPFVLLTVTPLTTETFDDNLPKAMDSTEIYYQVRALDKANNHSPPAAIKVKLPDVTPPPKPIILGHRITEKGDLELEVRFNPVDTTALMLKICPEKDSCQKYSFKTKKELKVLKVSDPPHGKLVLGIRARDKAGNVSEVFNYRMYIAPTQIQAEPKVELRPRGKKCQVKYDLPDGYFLLVYQKGERILPPVFGKGKIRLACDSPEEVEVRIFDKKAQLLKKLDFN</sequence>
<evidence type="ECO:0000313" key="3">
    <source>
        <dbReference type="Proteomes" id="UP000076964"/>
    </source>
</evidence>
<dbReference type="PROSITE" id="PS50853">
    <property type="entry name" value="FN3"/>
    <property type="match status" value="1"/>
</dbReference>
<evidence type="ECO:0000313" key="2">
    <source>
        <dbReference type="EMBL" id="OAG26761.1"/>
    </source>
</evidence>
<organism evidence="2 3">
    <name type="scientific">Thermodesulfatator autotrophicus</name>
    <dbReference type="NCBI Taxonomy" id="1795632"/>
    <lineage>
        <taxon>Bacteria</taxon>
        <taxon>Pseudomonadati</taxon>
        <taxon>Thermodesulfobacteriota</taxon>
        <taxon>Thermodesulfobacteria</taxon>
        <taxon>Thermodesulfobacteriales</taxon>
        <taxon>Thermodesulfatatoraceae</taxon>
        <taxon>Thermodesulfatator</taxon>
    </lineage>
</organism>
<proteinExistence type="predicted"/>